<organism evidence="2 3">
    <name type="scientific">Caldinitratiruptor microaerophilus</name>
    <dbReference type="NCBI Taxonomy" id="671077"/>
    <lineage>
        <taxon>Bacteria</taxon>
        <taxon>Bacillati</taxon>
        <taxon>Bacillota</taxon>
        <taxon>Clostridia</taxon>
        <taxon>Eubacteriales</taxon>
        <taxon>Symbiobacteriaceae</taxon>
        <taxon>Caldinitratiruptor</taxon>
    </lineage>
</organism>
<dbReference type="RefSeq" id="WP_264844340.1">
    <property type="nucleotide sequence ID" value="NZ_AP025628.1"/>
</dbReference>
<sequence>MWDWFESVWRRGLDWWRTTIGGAVDAVRDYIAGAVRDIGRFFQDFGSDLSAALAHLFGPIWSFLSDTWYLIERVIGLVGLLLRIVLEVLQIPVSLGAGIINTLASVALFDPAAVAPAPKSLYASGVDWVLGLIGPWVSPLAGIIEVGVWLAVGFAVFRILAPAASDG</sequence>
<name>A0AA35G7N7_9FIRM</name>
<evidence type="ECO:0000313" key="3">
    <source>
        <dbReference type="Proteomes" id="UP001163687"/>
    </source>
</evidence>
<keyword evidence="1" id="KW-1133">Transmembrane helix</keyword>
<dbReference type="AlphaFoldDB" id="A0AA35G7N7"/>
<protein>
    <submittedName>
        <fullName evidence="2">Uncharacterized protein</fullName>
    </submittedName>
</protein>
<proteinExistence type="predicted"/>
<dbReference type="Proteomes" id="UP001163687">
    <property type="component" value="Chromosome"/>
</dbReference>
<dbReference type="EMBL" id="AP025628">
    <property type="protein sequence ID" value="BDG60276.1"/>
    <property type="molecule type" value="Genomic_DNA"/>
</dbReference>
<keyword evidence="1" id="KW-0472">Membrane</keyword>
<dbReference type="KEGG" id="cmic:caldi_13660"/>
<accession>A0AA35G7N7</accession>
<reference evidence="2" key="1">
    <citation type="submission" date="2022-03" db="EMBL/GenBank/DDBJ databases">
        <title>Complete genome sequence of Caldinitratiruptor microaerophilus.</title>
        <authorList>
            <person name="Mukaiyama R."/>
            <person name="Nishiyama T."/>
            <person name="Ueda K."/>
        </authorList>
    </citation>
    <scope>NUCLEOTIDE SEQUENCE</scope>
    <source>
        <strain evidence="2">JCM 16183</strain>
    </source>
</reference>
<evidence type="ECO:0000256" key="1">
    <source>
        <dbReference type="SAM" id="Phobius"/>
    </source>
</evidence>
<evidence type="ECO:0000313" key="2">
    <source>
        <dbReference type="EMBL" id="BDG60276.1"/>
    </source>
</evidence>
<keyword evidence="3" id="KW-1185">Reference proteome</keyword>
<feature type="transmembrane region" description="Helical" evidence="1">
    <location>
        <begin position="136"/>
        <end position="161"/>
    </location>
</feature>
<feature type="transmembrane region" description="Helical" evidence="1">
    <location>
        <begin position="67"/>
        <end position="86"/>
    </location>
</feature>
<gene>
    <name evidence="2" type="ORF">caldi_13660</name>
</gene>
<keyword evidence="1" id="KW-0812">Transmembrane</keyword>
<feature type="transmembrane region" description="Helical" evidence="1">
    <location>
        <begin position="93"/>
        <end position="116"/>
    </location>
</feature>